<dbReference type="GO" id="GO:0005739">
    <property type="term" value="C:mitochondrion"/>
    <property type="evidence" value="ECO:0007669"/>
    <property type="project" value="TreeGrafter"/>
</dbReference>
<sequence>MKIGCRRARISRRRLVTVKGIVLSTTKPYCSSNNHSCSDGASTSKGEQPRTLTQVIAAAEQSHCLPLTRSEVAEELKKHRIPFEKVAHGDFLRTDCVYCESKHSCFISGSDNSVRCVVCHELTTLEEFLSKASIVASFADKRTTEQKLSEAKRLFFMEHPEDADPDLYDRTNFKSFLNENKTPDKGLYDREIDHPNMKKCAKFPVDPVVQSLWQNSLDINDLALEQNDMKFLLSILGIDRISSETLSRFNIRGCVDKRNRASILYPRYGSYTFSDAFPVGVKVIRKLDDVLKKEVYPNEASQFCGFFGYHLTTSMDRRVVLTTNERDALAVYDATGGVLTFSLPHGRQVDLQILPYLARFEQIFLWFPPQHQDFAREWGYRLDDVRCRLITSSERPIELVRNGGHKDVRGIIAHGAARLRERGFISASDIRDEVKSDLVYSSVRQNGLAQWKRFAPLNKYLQGLRPRELTVLTGGTGFGKTTFLCEYSLDLFTQGIRTLFCSFEMPEVKILKWMLVQFAGVPLYRSDYGSSVDVWLDRFERIKGPLTIMKTSDFREKSVSQIAEVRHSVQSHRSPKLRMTRFP</sequence>
<dbReference type="Gene3D" id="3.40.50.300">
    <property type="entry name" value="P-loop containing nucleotide triphosphate hydrolases"/>
    <property type="match status" value="1"/>
</dbReference>
<dbReference type="GO" id="GO:0003697">
    <property type="term" value="F:single-stranded DNA binding"/>
    <property type="evidence" value="ECO:0007669"/>
    <property type="project" value="InterPro"/>
</dbReference>
<evidence type="ECO:0000313" key="2">
    <source>
        <dbReference type="EMBL" id="VDK50858.1"/>
    </source>
</evidence>
<feature type="domain" description="SF4 helicase" evidence="1">
    <location>
        <begin position="443"/>
        <end position="583"/>
    </location>
</feature>
<dbReference type="OrthoDB" id="275278at2759"/>
<dbReference type="InterPro" id="IPR007694">
    <property type="entry name" value="DNA_helicase_DnaB-like_C"/>
</dbReference>
<evidence type="ECO:0000313" key="3">
    <source>
        <dbReference type="Proteomes" id="UP000271889"/>
    </source>
</evidence>
<dbReference type="Pfam" id="PF03796">
    <property type="entry name" value="DnaB_C"/>
    <property type="match status" value="1"/>
</dbReference>
<dbReference type="SUPFAM" id="SSF56731">
    <property type="entry name" value="DNA primase core"/>
    <property type="match status" value="1"/>
</dbReference>
<keyword evidence="3" id="KW-1185">Reference proteome</keyword>
<dbReference type="GO" id="GO:0043139">
    <property type="term" value="F:5'-3' DNA helicase activity"/>
    <property type="evidence" value="ECO:0007669"/>
    <property type="project" value="InterPro"/>
</dbReference>
<dbReference type="GO" id="GO:0005524">
    <property type="term" value="F:ATP binding"/>
    <property type="evidence" value="ECO:0007669"/>
    <property type="project" value="InterPro"/>
</dbReference>
<dbReference type="Proteomes" id="UP000271889">
    <property type="component" value="Unassembled WGS sequence"/>
</dbReference>
<accession>A0A3P6SA41</accession>
<dbReference type="PANTHER" id="PTHR12873">
    <property type="entry name" value="T7-LIKE MITOCHONDRIAL DNA HELICASE"/>
    <property type="match status" value="1"/>
</dbReference>
<dbReference type="AlphaFoldDB" id="A0A3P6SA41"/>
<dbReference type="EMBL" id="UYRV01003887">
    <property type="protein sequence ID" value="VDK50858.1"/>
    <property type="molecule type" value="Genomic_DNA"/>
</dbReference>
<proteinExistence type="predicted"/>
<gene>
    <name evidence="2" type="ORF">CGOC_LOCUS1896</name>
</gene>
<name>A0A3P6SA41_CYLGO</name>
<evidence type="ECO:0000259" key="1">
    <source>
        <dbReference type="PROSITE" id="PS51199"/>
    </source>
</evidence>
<dbReference type="InterPro" id="IPR027417">
    <property type="entry name" value="P-loop_NTPase"/>
</dbReference>
<dbReference type="PROSITE" id="PS51199">
    <property type="entry name" value="SF4_HELICASE"/>
    <property type="match status" value="1"/>
</dbReference>
<dbReference type="PANTHER" id="PTHR12873:SF0">
    <property type="entry name" value="TWINKLE MTDNA HELICASE"/>
    <property type="match status" value="1"/>
</dbReference>
<dbReference type="GO" id="GO:0006264">
    <property type="term" value="P:mitochondrial DNA replication"/>
    <property type="evidence" value="ECO:0007669"/>
    <property type="project" value="TreeGrafter"/>
</dbReference>
<dbReference type="SUPFAM" id="SSF52540">
    <property type="entry name" value="P-loop containing nucleoside triphosphate hydrolases"/>
    <property type="match status" value="1"/>
</dbReference>
<reference evidence="2 3" key="1">
    <citation type="submission" date="2018-11" db="EMBL/GenBank/DDBJ databases">
        <authorList>
            <consortium name="Pathogen Informatics"/>
        </authorList>
    </citation>
    <scope>NUCLEOTIDE SEQUENCE [LARGE SCALE GENOMIC DNA]</scope>
</reference>
<organism evidence="2 3">
    <name type="scientific">Cylicostephanus goldi</name>
    <name type="common">Nematode worm</name>
    <dbReference type="NCBI Taxonomy" id="71465"/>
    <lineage>
        <taxon>Eukaryota</taxon>
        <taxon>Metazoa</taxon>
        <taxon>Ecdysozoa</taxon>
        <taxon>Nematoda</taxon>
        <taxon>Chromadorea</taxon>
        <taxon>Rhabditida</taxon>
        <taxon>Rhabditina</taxon>
        <taxon>Rhabditomorpha</taxon>
        <taxon>Strongyloidea</taxon>
        <taxon>Strongylidae</taxon>
        <taxon>Cylicostephanus</taxon>
    </lineage>
</organism>
<dbReference type="InterPro" id="IPR027032">
    <property type="entry name" value="Twinkle-like"/>
</dbReference>
<protein>
    <recommendedName>
        <fullName evidence="1">SF4 helicase domain-containing protein</fullName>
    </recommendedName>
</protein>